<proteinExistence type="predicted"/>
<dbReference type="EMBL" id="CP089982">
    <property type="protein sequence ID" value="WXA99760.1"/>
    <property type="molecule type" value="Genomic_DNA"/>
</dbReference>
<dbReference type="Proteomes" id="UP001379533">
    <property type="component" value="Chromosome"/>
</dbReference>
<evidence type="ECO:0008006" key="3">
    <source>
        <dbReference type="Google" id="ProtNLM"/>
    </source>
</evidence>
<name>A0ABZ2KQ97_9BACT</name>
<accession>A0ABZ2KQ97</accession>
<protein>
    <recommendedName>
        <fullName evidence="3">Methyltransferase domain-containing protein</fullName>
    </recommendedName>
</protein>
<organism evidence="1 2">
    <name type="scientific">Pendulispora brunnea</name>
    <dbReference type="NCBI Taxonomy" id="2905690"/>
    <lineage>
        <taxon>Bacteria</taxon>
        <taxon>Pseudomonadati</taxon>
        <taxon>Myxococcota</taxon>
        <taxon>Myxococcia</taxon>
        <taxon>Myxococcales</taxon>
        <taxon>Sorangiineae</taxon>
        <taxon>Pendulisporaceae</taxon>
        <taxon>Pendulispora</taxon>
    </lineage>
</organism>
<keyword evidence="2" id="KW-1185">Reference proteome</keyword>
<reference evidence="1 2" key="1">
    <citation type="submission" date="2021-12" db="EMBL/GenBank/DDBJ databases">
        <title>Discovery of the Pendulisporaceae a myxobacterial family with distinct sporulation behavior and unique specialized metabolism.</title>
        <authorList>
            <person name="Garcia R."/>
            <person name="Popoff A."/>
            <person name="Bader C.D."/>
            <person name="Loehr J."/>
            <person name="Walesch S."/>
            <person name="Walt C."/>
            <person name="Boldt J."/>
            <person name="Bunk B."/>
            <person name="Haeckl F.J.F.P.J."/>
            <person name="Gunesch A.P."/>
            <person name="Birkelbach J."/>
            <person name="Nuebel U."/>
            <person name="Pietschmann T."/>
            <person name="Bach T."/>
            <person name="Mueller R."/>
        </authorList>
    </citation>
    <scope>NUCLEOTIDE SEQUENCE [LARGE SCALE GENOMIC DNA]</scope>
    <source>
        <strain evidence="1 2">MSr12523</strain>
    </source>
</reference>
<dbReference type="Gene3D" id="3.40.50.150">
    <property type="entry name" value="Vaccinia Virus protein VP39"/>
    <property type="match status" value="1"/>
</dbReference>
<sequence>MTETIDPPSLGPRRIDQGLSAEQAAEFDGPAVSTYLAPFVQLALEHLEHHPSFTRTRIADVAQASEPARVVHLCARTGFLDAGIRRVLPGARIYGTDPSADAIARAPSRPDGEYTVVPSLPTPFTDGWFSHGITVHPGGSVGDRARLLAEYRRILWPTAQVVLAVPLRGSFTELGDLLREYALKHDAPDVEAAVTGAASLRPGAEGLANELSRAGFEQVTVTTKTVTLTFANGQALISDAAMRLLVLPELEQSLGIALNKPLRYAQSAIDKYWSGGDLFELTVIAGCAAGYRRA</sequence>
<dbReference type="SUPFAM" id="SSF53335">
    <property type="entry name" value="S-adenosyl-L-methionine-dependent methyltransferases"/>
    <property type="match status" value="1"/>
</dbReference>
<gene>
    <name evidence="1" type="ORF">LZC95_23455</name>
</gene>
<evidence type="ECO:0000313" key="2">
    <source>
        <dbReference type="Proteomes" id="UP001379533"/>
    </source>
</evidence>
<dbReference type="InterPro" id="IPR029063">
    <property type="entry name" value="SAM-dependent_MTases_sf"/>
</dbReference>
<evidence type="ECO:0000313" key="1">
    <source>
        <dbReference type="EMBL" id="WXA99760.1"/>
    </source>
</evidence>
<dbReference type="RefSeq" id="WP_394850402.1">
    <property type="nucleotide sequence ID" value="NZ_CP089982.1"/>
</dbReference>